<evidence type="ECO:0000313" key="2">
    <source>
        <dbReference type="Proteomes" id="UP000324585"/>
    </source>
</evidence>
<name>A0A5J4Z6U5_PORPP</name>
<sequence>MRSSRTYGFPWQRHGLHLYKRKKKKFSNLTCGDTRLLIVGGSSVAEESKYGLQELYPERLKRSHKNVKDASTFDLATLSYEQL</sequence>
<dbReference type="AlphaFoldDB" id="A0A5J4Z6U5"/>
<keyword evidence="2" id="KW-1185">Reference proteome</keyword>
<accession>A0A5J4Z6U5</accession>
<gene>
    <name evidence="1" type="ORF">FVE85_6630</name>
</gene>
<protein>
    <submittedName>
        <fullName evidence="1">Uncharacterized protein</fullName>
    </submittedName>
</protein>
<dbReference type="Proteomes" id="UP000324585">
    <property type="component" value="Unassembled WGS sequence"/>
</dbReference>
<comment type="caution">
    <text evidence="1">The sequence shown here is derived from an EMBL/GenBank/DDBJ whole genome shotgun (WGS) entry which is preliminary data.</text>
</comment>
<proteinExistence type="predicted"/>
<reference evidence="2" key="1">
    <citation type="journal article" date="2019" name="Nat. Commun.">
        <title>Expansion of phycobilisome linker gene families in mesophilic red algae.</title>
        <authorList>
            <person name="Lee J."/>
            <person name="Kim D."/>
            <person name="Bhattacharya D."/>
            <person name="Yoon H.S."/>
        </authorList>
    </citation>
    <scope>NUCLEOTIDE SEQUENCE [LARGE SCALE GENOMIC DNA]</scope>
    <source>
        <strain evidence="2">CCMP 1328</strain>
    </source>
</reference>
<dbReference type="EMBL" id="VRMN01000001">
    <property type="protein sequence ID" value="KAA8499045.1"/>
    <property type="molecule type" value="Genomic_DNA"/>
</dbReference>
<evidence type="ECO:0000313" key="1">
    <source>
        <dbReference type="EMBL" id="KAA8499045.1"/>
    </source>
</evidence>
<organism evidence="1 2">
    <name type="scientific">Porphyridium purpureum</name>
    <name type="common">Red alga</name>
    <name type="synonym">Porphyridium cruentum</name>
    <dbReference type="NCBI Taxonomy" id="35688"/>
    <lineage>
        <taxon>Eukaryota</taxon>
        <taxon>Rhodophyta</taxon>
        <taxon>Bangiophyceae</taxon>
        <taxon>Porphyridiales</taxon>
        <taxon>Porphyridiaceae</taxon>
        <taxon>Porphyridium</taxon>
    </lineage>
</organism>